<gene>
    <name evidence="1" type="ORF">I4F81_000219</name>
</gene>
<comment type="caution">
    <text evidence="1">The sequence shown here is derived from an EMBL/GenBank/DDBJ whole genome shotgun (WGS) entry which is preliminary data.</text>
</comment>
<accession>A0ACC3BI96</accession>
<reference evidence="1" key="1">
    <citation type="submission" date="2019-11" db="EMBL/GenBank/DDBJ databases">
        <title>Nori genome reveals adaptations in red seaweeds to the harsh intertidal environment.</title>
        <authorList>
            <person name="Wang D."/>
            <person name="Mao Y."/>
        </authorList>
    </citation>
    <scope>NUCLEOTIDE SEQUENCE</scope>
    <source>
        <tissue evidence="1">Gametophyte</tissue>
    </source>
</reference>
<sequence length="242" mass="26646">MACGQRARQPRVHKKGALGVRDAVDGRSRRRHPRRRRRRRPLLPRAMDARPVGDPITGRRQWRRRQQRRRVGGRVHLHRPGPPHIRKRANGPDGGRGPPYGGRRRVARQEVPPTWGHRQPRRCQQAVETSKVGRAGGAIRRHVEQVGGGVHVANAGHQVGRVVIAADADGGSWGKGAAIVTGRGATVGQGGGDATHRGALPRRREPLTADERVEERTALVPQPSGGRDDSRVRSDRHLARDA</sequence>
<dbReference type="EMBL" id="CM020618">
    <property type="protein sequence ID" value="KAK1857603.1"/>
    <property type="molecule type" value="Genomic_DNA"/>
</dbReference>
<evidence type="ECO:0000313" key="1">
    <source>
        <dbReference type="EMBL" id="KAK1857603.1"/>
    </source>
</evidence>
<evidence type="ECO:0000313" key="2">
    <source>
        <dbReference type="Proteomes" id="UP000798662"/>
    </source>
</evidence>
<organism evidence="1 2">
    <name type="scientific">Pyropia yezoensis</name>
    <name type="common">Susabi-nori</name>
    <name type="synonym">Porphyra yezoensis</name>
    <dbReference type="NCBI Taxonomy" id="2788"/>
    <lineage>
        <taxon>Eukaryota</taxon>
        <taxon>Rhodophyta</taxon>
        <taxon>Bangiophyceae</taxon>
        <taxon>Bangiales</taxon>
        <taxon>Bangiaceae</taxon>
        <taxon>Pyropia</taxon>
    </lineage>
</organism>
<name>A0ACC3BI96_PYRYE</name>
<keyword evidence="2" id="KW-1185">Reference proteome</keyword>
<proteinExistence type="predicted"/>
<protein>
    <submittedName>
        <fullName evidence="1">Uncharacterized protein</fullName>
    </submittedName>
</protein>
<dbReference type="Proteomes" id="UP000798662">
    <property type="component" value="Chromosome 1"/>
</dbReference>